<feature type="non-terminal residue" evidence="2">
    <location>
        <position position="286"/>
    </location>
</feature>
<proteinExistence type="predicted"/>
<protein>
    <submittedName>
        <fullName evidence="2">Ubiquinol-cytochrome C reductase, diheme cytochrome cc subunit</fullName>
    </submittedName>
</protein>
<feature type="compositionally biased region" description="Basic and acidic residues" evidence="1">
    <location>
        <begin position="146"/>
        <end position="165"/>
    </location>
</feature>
<evidence type="ECO:0000313" key="2">
    <source>
        <dbReference type="EMBL" id="CAA9365070.1"/>
    </source>
</evidence>
<feature type="region of interest" description="Disordered" evidence="1">
    <location>
        <begin position="1"/>
        <end position="166"/>
    </location>
</feature>
<dbReference type="AlphaFoldDB" id="A0A6J4MP87"/>
<feature type="compositionally biased region" description="Low complexity" evidence="1">
    <location>
        <begin position="103"/>
        <end position="114"/>
    </location>
</feature>
<organism evidence="2">
    <name type="scientific">uncultured Nocardioidaceae bacterium</name>
    <dbReference type="NCBI Taxonomy" id="253824"/>
    <lineage>
        <taxon>Bacteria</taxon>
        <taxon>Bacillati</taxon>
        <taxon>Actinomycetota</taxon>
        <taxon>Actinomycetes</taxon>
        <taxon>Propionibacteriales</taxon>
        <taxon>Nocardioidaceae</taxon>
        <taxon>environmental samples</taxon>
    </lineage>
</organism>
<feature type="compositionally biased region" description="Basic residues" evidence="1">
    <location>
        <begin position="69"/>
        <end position="80"/>
    </location>
</feature>
<gene>
    <name evidence="2" type="ORF">AVDCRST_MAG34-2777</name>
</gene>
<accession>A0A6J4MP87</accession>
<feature type="compositionally biased region" description="Basic residues" evidence="1">
    <location>
        <begin position="26"/>
        <end position="51"/>
    </location>
</feature>
<name>A0A6J4MP87_9ACTN</name>
<reference evidence="2" key="1">
    <citation type="submission" date="2020-02" db="EMBL/GenBank/DDBJ databases">
        <authorList>
            <person name="Meier V. D."/>
        </authorList>
    </citation>
    <scope>NUCLEOTIDE SEQUENCE</scope>
    <source>
        <strain evidence="2">AVDCRST_MAG34</strain>
    </source>
</reference>
<feature type="non-terminal residue" evidence="2">
    <location>
        <position position="1"/>
    </location>
</feature>
<feature type="compositionally biased region" description="Polar residues" evidence="1">
    <location>
        <begin position="1"/>
        <end position="12"/>
    </location>
</feature>
<evidence type="ECO:0000256" key="1">
    <source>
        <dbReference type="SAM" id="MobiDB-lite"/>
    </source>
</evidence>
<feature type="region of interest" description="Disordered" evidence="1">
    <location>
        <begin position="218"/>
        <end position="239"/>
    </location>
</feature>
<sequence length="286" mass="31017">ATPDRSTFSPTAQPVRRPGRADVRAAPHRRAVHRALPRVGRRRHQLRHRHGGQGARALPRGLLHLPRQERRRGRQHHRLVRPAAGRRGCRVGGLPGRHRPDAAGRPGPAGSRPPARVHRRGGRGARGVRRLPRPRPGGAVGGGVLPRRDPRGRARGGDRPGRRVLPDQLHCLPQLRGLRWSPAGRQVRAHAAGGRAQARLRGHAHRAAADAGLLRRGAQARGEAADHRLPPEPRGVPGVRRSAAGVLRSGLRGHGGLGVRHRGLRGLRRLDRVAHRPIDTEGGQGV</sequence>
<feature type="compositionally biased region" description="Basic residues" evidence="1">
    <location>
        <begin position="115"/>
        <end position="133"/>
    </location>
</feature>
<dbReference type="EMBL" id="CADCUI010000077">
    <property type="protein sequence ID" value="CAA9365070.1"/>
    <property type="molecule type" value="Genomic_DNA"/>
</dbReference>